<dbReference type="CDD" id="cd17323">
    <property type="entry name" value="MFS_Tpo1_MDR_like"/>
    <property type="match status" value="1"/>
</dbReference>
<feature type="compositionally biased region" description="Polar residues" evidence="6">
    <location>
        <begin position="7"/>
        <end position="28"/>
    </location>
</feature>
<comment type="similarity">
    <text evidence="2">Belongs to the major facilitator superfamily.</text>
</comment>
<comment type="caution">
    <text evidence="9">The sequence shown here is derived from an EMBL/GenBank/DDBJ whole genome shotgun (WGS) entry which is preliminary data.</text>
</comment>
<evidence type="ECO:0000256" key="3">
    <source>
        <dbReference type="ARBA" id="ARBA00022692"/>
    </source>
</evidence>
<feature type="transmembrane region" description="Helical" evidence="7">
    <location>
        <begin position="475"/>
        <end position="495"/>
    </location>
</feature>
<dbReference type="InterPro" id="IPR020846">
    <property type="entry name" value="MFS_dom"/>
</dbReference>
<dbReference type="Proteomes" id="UP001201980">
    <property type="component" value="Unassembled WGS sequence"/>
</dbReference>
<dbReference type="EMBL" id="JAKWBI020000221">
    <property type="protein sequence ID" value="KAJ2898666.1"/>
    <property type="molecule type" value="Genomic_DNA"/>
</dbReference>
<dbReference type="InterPro" id="IPR011701">
    <property type="entry name" value="MFS"/>
</dbReference>
<dbReference type="FunFam" id="1.20.1250.20:FF:000011">
    <property type="entry name" value="MFS multidrug transporter, putative"/>
    <property type="match status" value="1"/>
</dbReference>
<feature type="domain" description="Major facilitator superfamily (MFS) profile" evidence="8">
    <location>
        <begin position="56"/>
        <end position="500"/>
    </location>
</feature>
<dbReference type="Gene3D" id="1.20.1250.20">
    <property type="entry name" value="MFS general substrate transporter like domains"/>
    <property type="match status" value="1"/>
</dbReference>
<proteinExistence type="inferred from homology"/>
<feature type="transmembrane region" description="Helical" evidence="7">
    <location>
        <begin position="280"/>
        <end position="305"/>
    </location>
</feature>
<dbReference type="GO" id="GO:0022857">
    <property type="term" value="F:transmembrane transporter activity"/>
    <property type="evidence" value="ECO:0007669"/>
    <property type="project" value="InterPro"/>
</dbReference>
<keyword evidence="10" id="KW-1185">Reference proteome</keyword>
<protein>
    <submittedName>
        <fullName evidence="9">Cycloheximide resistance protein</fullName>
    </submittedName>
</protein>
<evidence type="ECO:0000256" key="4">
    <source>
        <dbReference type="ARBA" id="ARBA00022989"/>
    </source>
</evidence>
<sequence>MGKPEDSSIQAMEDPQTSPPTTNDVTRASNENVVWWDSDSDPENPMNWTDTTRNTTCACLAFLSFVAPLGSSICAPGVTSIMIEFRNTSLVLATLVVSIYVLGFAFGPLLFAPLSELVGRLPAYHISNVGFVAFTVACALAPTLNTLVAFRFLEGFFGCVVLTNGSGTMMDMTPQEKRGRYVALVSIGPLLGPILGPVVGGFVADGLGWRWTFWILAILIGAVMIAMMLFMKESYAPIILDRKAEKLRKETGNMELRSKLGEGLTAGRLFWRSIARPLRLLALSPINLMVALYVAVVYGYIYLMLTTVSAVFRDNYGFSTKLTGLAYLGLGIGSMVGVCASSVASDKAVQRRQAEIEHEVELSSSTALGDTEKTTEVEPEVRLQFVLVGGFLLPIGFFFYGWVVYYHVHWFVPIFAMVFIGAGNMILFMGLVMYLVDSAGMYAASALAANSLIRSIAGAFLPLAGLPMFEALGFGWGNSVLGFIALVMAPIPFLLKKYGAWLRAKFDDKEKI</sequence>
<evidence type="ECO:0000259" key="8">
    <source>
        <dbReference type="PROSITE" id="PS50850"/>
    </source>
</evidence>
<dbReference type="GO" id="GO:0016020">
    <property type="term" value="C:membrane"/>
    <property type="evidence" value="ECO:0007669"/>
    <property type="project" value="UniProtKB-SubCell"/>
</dbReference>
<dbReference type="InterPro" id="IPR036259">
    <property type="entry name" value="MFS_trans_sf"/>
</dbReference>
<reference evidence="9" key="1">
    <citation type="submission" date="2022-07" db="EMBL/GenBank/DDBJ databases">
        <title>Draft genome sequence of Zalerion maritima ATCC 34329, a (micro)plastics degrading marine fungus.</title>
        <authorList>
            <person name="Paco A."/>
            <person name="Goncalves M.F.M."/>
            <person name="Rocha-Santos T.A.P."/>
            <person name="Alves A."/>
        </authorList>
    </citation>
    <scope>NUCLEOTIDE SEQUENCE</scope>
    <source>
        <strain evidence="9">ATCC 34329</strain>
    </source>
</reference>
<comment type="subcellular location">
    <subcellularLocation>
        <location evidence="1">Membrane</location>
        <topology evidence="1">Multi-pass membrane protein</topology>
    </subcellularLocation>
</comment>
<dbReference type="PANTHER" id="PTHR23502">
    <property type="entry name" value="MAJOR FACILITATOR SUPERFAMILY"/>
    <property type="match status" value="1"/>
</dbReference>
<feature type="transmembrane region" description="Helical" evidence="7">
    <location>
        <begin position="60"/>
        <end position="83"/>
    </location>
</feature>
<evidence type="ECO:0000313" key="10">
    <source>
        <dbReference type="Proteomes" id="UP001201980"/>
    </source>
</evidence>
<evidence type="ECO:0000256" key="2">
    <source>
        <dbReference type="ARBA" id="ARBA00008335"/>
    </source>
</evidence>
<feature type="transmembrane region" description="Helical" evidence="7">
    <location>
        <begin position="325"/>
        <end position="344"/>
    </location>
</feature>
<dbReference type="PROSITE" id="PS50850">
    <property type="entry name" value="MFS"/>
    <property type="match status" value="1"/>
</dbReference>
<dbReference type="PANTHER" id="PTHR23502:SF68">
    <property type="entry name" value="MULTIDRUG TRANSPORTER, PUTATIVE (AFU_ORTHOLOGUE AFUA_3G01120)-RELATED"/>
    <property type="match status" value="1"/>
</dbReference>
<organism evidence="9 10">
    <name type="scientific">Zalerion maritima</name>
    <dbReference type="NCBI Taxonomy" id="339359"/>
    <lineage>
        <taxon>Eukaryota</taxon>
        <taxon>Fungi</taxon>
        <taxon>Dikarya</taxon>
        <taxon>Ascomycota</taxon>
        <taxon>Pezizomycotina</taxon>
        <taxon>Sordariomycetes</taxon>
        <taxon>Lulworthiomycetidae</taxon>
        <taxon>Lulworthiales</taxon>
        <taxon>Lulworthiaceae</taxon>
        <taxon>Zalerion</taxon>
    </lineage>
</organism>
<feature type="transmembrane region" description="Helical" evidence="7">
    <location>
        <begin position="211"/>
        <end position="230"/>
    </location>
</feature>
<feature type="transmembrane region" description="Helical" evidence="7">
    <location>
        <begin position="410"/>
        <end position="435"/>
    </location>
</feature>
<dbReference type="AlphaFoldDB" id="A0AAD5WRI8"/>
<dbReference type="SUPFAM" id="SSF103473">
    <property type="entry name" value="MFS general substrate transporter"/>
    <property type="match status" value="1"/>
</dbReference>
<evidence type="ECO:0000256" key="6">
    <source>
        <dbReference type="SAM" id="MobiDB-lite"/>
    </source>
</evidence>
<feature type="transmembrane region" description="Helical" evidence="7">
    <location>
        <begin position="123"/>
        <end position="142"/>
    </location>
</feature>
<feature type="transmembrane region" description="Helical" evidence="7">
    <location>
        <begin position="181"/>
        <end position="199"/>
    </location>
</feature>
<keyword evidence="5 7" id="KW-0472">Membrane</keyword>
<evidence type="ECO:0000256" key="7">
    <source>
        <dbReference type="SAM" id="Phobius"/>
    </source>
</evidence>
<gene>
    <name evidence="9" type="ORF">MKZ38_003779</name>
</gene>
<feature type="transmembrane region" description="Helical" evidence="7">
    <location>
        <begin position="447"/>
        <end position="469"/>
    </location>
</feature>
<feature type="transmembrane region" description="Helical" evidence="7">
    <location>
        <begin position="89"/>
        <end position="111"/>
    </location>
</feature>
<evidence type="ECO:0000256" key="1">
    <source>
        <dbReference type="ARBA" id="ARBA00004141"/>
    </source>
</evidence>
<feature type="region of interest" description="Disordered" evidence="6">
    <location>
        <begin position="1"/>
        <end position="28"/>
    </location>
</feature>
<accession>A0AAD5WRI8</accession>
<keyword evidence="4 7" id="KW-1133">Transmembrane helix</keyword>
<evidence type="ECO:0000256" key="5">
    <source>
        <dbReference type="ARBA" id="ARBA00023136"/>
    </source>
</evidence>
<name>A0AAD5WRI8_9PEZI</name>
<evidence type="ECO:0000313" key="9">
    <source>
        <dbReference type="EMBL" id="KAJ2898666.1"/>
    </source>
</evidence>
<feature type="transmembrane region" description="Helical" evidence="7">
    <location>
        <begin position="148"/>
        <end position="169"/>
    </location>
</feature>
<feature type="transmembrane region" description="Helical" evidence="7">
    <location>
        <begin position="383"/>
        <end position="404"/>
    </location>
</feature>
<keyword evidence="3 7" id="KW-0812">Transmembrane</keyword>
<dbReference type="Pfam" id="PF07690">
    <property type="entry name" value="MFS_1"/>
    <property type="match status" value="1"/>
</dbReference>